<dbReference type="Proteomes" id="UP001500729">
    <property type="component" value="Unassembled WGS sequence"/>
</dbReference>
<dbReference type="SUPFAM" id="SSF140453">
    <property type="entry name" value="EsxAB dimer-like"/>
    <property type="match status" value="1"/>
</dbReference>
<proteinExistence type="predicted"/>
<evidence type="ECO:0000313" key="1">
    <source>
        <dbReference type="EMBL" id="GAA0563586.1"/>
    </source>
</evidence>
<dbReference type="RefSeq" id="WP_011875059.1">
    <property type="nucleotide sequence ID" value="NZ_BAAAGS010000104.1"/>
</dbReference>
<name>A0ABN1ED78_SACER</name>
<gene>
    <name evidence="1" type="ORF">GCM10009533_69830</name>
</gene>
<comment type="caution">
    <text evidence="1">The sequence shown here is derived from an EMBL/GenBank/DDBJ whole genome shotgun (WGS) entry which is preliminary data.</text>
</comment>
<evidence type="ECO:0000313" key="2">
    <source>
        <dbReference type="Proteomes" id="UP001500729"/>
    </source>
</evidence>
<protein>
    <recommendedName>
        <fullName evidence="3">Excreted virulence factor EspC (Type VII ESX diderm)</fullName>
    </recommendedName>
</protein>
<dbReference type="InterPro" id="IPR036689">
    <property type="entry name" value="ESAT-6-like_sf"/>
</dbReference>
<accession>A0ABN1ED78</accession>
<dbReference type="EMBL" id="BAAAGS010000104">
    <property type="protein sequence ID" value="GAA0563586.1"/>
    <property type="molecule type" value="Genomic_DNA"/>
</dbReference>
<evidence type="ECO:0008006" key="3">
    <source>
        <dbReference type="Google" id="ProtNLM"/>
    </source>
</evidence>
<keyword evidence="2" id="KW-1185">Reference proteome</keyword>
<sequence>MSGFRGDLGRLGERAGEFGEHAAEAQRIADGLRHAVESAGECWGRDEVGASFAATHRERADRAVEEAGGLAGALRDLGSEFAGVAADYRRIDRDQAEELGRITGQG</sequence>
<reference evidence="1 2" key="1">
    <citation type="journal article" date="2019" name="Int. J. Syst. Evol. Microbiol.">
        <title>The Global Catalogue of Microorganisms (GCM) 10K type strain sequencing project: providing services to taxonomists for standard genome sequencing and annotation.</title>
        <authorList>
            <consortium name="The Broad Institute Genomics Platform"/>
            <consortium name="The Broad Institute Genome Sequencing Center for Infectious Disease"/>
            <person name="Wu L."/>
            <person name="Ma J."/>
        </authorList>
    </citation>
    <scope>NUCLEOTIDE SEQUENCE [LARGE SCALE GENOMIC DNA]</scope>
    <source>
        <strain evidence="1 2">JCM 10303</strain>
    </source>
</reference>
<dbReference type="Gene3D" id="1.10.287.1060">
    <property type="entry name" value="ESAT-6-like"/>
    <property type="match status" value="1"/>
</dbReference>
<organism evidence="1 2">
    <name type="scientific">Saccharopolyspora erythraea</name>
    <name type="common">Streptomyces erythraeus</name>
    <dbReference type="NCBI Taxonomy" id="1836"/>
    <lineage>
        <taxon>Bacteria</taxon>
        <taxon>Bacillati</taxon>
        <taxon>Actinomycetota</taxon>
        <taxon>Actinomycetes</taxon>
        <taxon>Pseudonocardiales</taxon>
        <taxon>Pseudonocardiaceae</taxon>
        <taxon>Saccharopolyspora</taxon>
    </lineage>
</organism>